<name>A0A841J2B1_9SPHN</name>
<reference evidence="2 3" key="1">
    <citation type="submission" date="2020-08" db="EMBL/GenBank/DDBJ databases">
        <title>Genomic Encyclopedia of Type Strains, Phase IV (KMG-IV): sequencing the most valuable type-strain genomes for metagenomic binning, comparative biology and taxonomic classification.</title>
        <authorList>
            <person name="Goeker M."/>
        </authorList>
    </citation>
    <scope>NUCLEOTIDE SEQUENCE [LARGE SCALE GENOMIC DNA]</scope>
    <source>
        <strain evidence="2 3">DSM 102255</strain>
    </source>
</reference>
<dbReference type="AlphaFoldDB" id="A0A841J2B1"/>
<dbReference type="EMBL" id="JACIJP010000006">
    <property type="protein sequence ID" value="MBB6125319.1"/>
    <property type="molecule type" value="Genomic_DNA"/>
</dbReference>
<keyword evidence="3" id="KW-1185">Reference proteome</keyword>
<sequence length="42" mass="4171">MTIGVDAIAGAEWEGGPSVHNPAEPDRARAARANALEAGPSG</sequence>
<evidence type="ECO:0000313" key="3">
    <source>
        <dbReference type="Proteomes" id="UP000552700"/>
    </source>
</evidence>
<gene>
    <name evidence="2" type="ORF">FHS92_003080</name>
</gene>
<evidence type="ECO:0000313" key="2">
    <source>
        <dbReference type="EMBL" id="MBB6125319.1"/>
    </source>
</evidence>
<evidence type="ECO:0000256" key="1">
    <source>
        <dbReference type="SAM" id="MobiDB-lite"/>
    </source>
</evidence>
<comment type="caution">
    <text evidence="2">The sequence shown here is derived from an EMBL/GenBank/DDBJ whole genome shotgun (WGS) entry which is preliminary data.</text>
</comment>
<accession>A0A841J2B1</accession>
<organism evidence="2 3">
    <name type="scientific">Sphingobium subterraneum</name>
    <dbReference type="NCBI Taxonomy" id="627688"/>
    <lineage>
        <taxon>Bacteria</taxon>
        <taxon>Pseudomonadati</taxon>
        <taxon>Pseudomonadota</taxon>
        <taxon>Alphaproteobacteria</taxon>
        <taxon>Sphingomonadales</taxon>
        <taxon>Sphingomonadaceae</taxon>
        <taxon>Sphingobium</taxon>
    </lineage>
</organism>
<dbReference type="Proteomes" id="UP000552700">
    <property type="component" value="Unassembled WGS sequence"/>
</dbReference>
<proteinExistence type="predicted"/>
<protein>
    <submittedName>
        <fullName evidence="2">Uncharacterized protein</fullName>
    </submittedName>
</protein>
<feature type="region of interest" description="Disordered" evidence="1">
    <location>
        <begin position="1"/>
        <end position="27"/>
    </location>
</feature>